<keyword evidence="10" id="KW-1185">Reference proteome</keyword>
<keyword evidence="9" id="KW-0645">Protease</keyword>
<dbReference type="EMBL" id="PDCK01000040">
    <property type="protein sequence ID" value="PRQ53130.1"/>
    <property type="molecule type" value="Genomic_DNA"/>
</dbReference>
<evidence type="ECO:0000313" key="10">
    <source>
        <dbReference type="Proteomes" id="UP000238479"/>
    </source>
</evidence>
<comment type="subcellular location">
    <subcellularLocation>
        <location evidence="1">Membrane</location>
        <topology evidence="1">Multi-pass membrane protein</topology>
    </subcellularLocation>
</comment>
<dbReference type="STRING" id="74649.A0A2P6S361"/>
<keyword evidence="4 7" id="KW-1133">Transmembrane helix</keyword>
<protein>
    <submittedName>
        <fullName evidence="9">Putative rhomboid protease</fullName>
        <ecNumber evidence="9">3.4.21.105</ecNumber>
    </submittedName>
</protein>
<organism evidence="9 10">
    <name type="scientific">Rosa chinensis</name>
    <name type="common">China rose</name>
    <dbReference type="NCBI Taxonomy" id="74649"/>
    <lineage>
        <taxon>Eukaryota</taxon>
        <taxon>Viridiplantae</taxon>
        <taxon>Streptophyta</taxon>
        <taxon>Embryophyta</taxon>
        <taxon>Tracheophyta</taxon>
        <taxon>Spermatophyta</taxon>
        <taxon>Magnoliopsida</taxon>
        <taxon>eudicotyledons</taxon>
        <taxon>Gunneridae</taxon>
        <taxon>Pentapetalae</taxon>
        <taxon>rosids</taxon>
        <taxon>fabids</taxon>
        <taxon>Rosales</taxon>
        <taxon>Rosaceae</taxon>
        <taxon>Rosoideae</taxon>
        <taxon>Rosoideae incertae sedis</taxon>
        <taxon>Rosa</taxon>
    </lineage>
</organism>
<dbReference type="Gene3D" id="1.20.1540.10">
    <property type="entry name" value="Rhomboid-like"/>
    <property type="match status" value="1"/>
</dbReference>
<dbReference type="GO" id="GO:0016020">
    <property type="term" value="C:membrane"/>
    <property type="evidence" value="ECO:0007669"/>
    <property type="project" value="UniProtKB-SubCell"/>
</dbReference>
<feature type="transmembrane region" description="Helical" evidence="7">
    <location>
        <begin position="391"/>
        <end position="408"/>
    </location>
</feature>
<feature type="transmembrane region" description="Helical" evidence="7">
    <location>
        <begin position="257"/>
        <end position="279"/>
    </location>
</feature>
<name>A0A2P6S361_ROSCH</name>
<feature type="compositionally biased region" description="Polar residues" evidence="6">
    <location>
        <begin position="76"/>
        <end position="92"/>
    </location>
</feature>
<dbReference type="SUPFAM" id="SSF144091">
    <property type="entry name" value="Rhomboid-like"/>
    <property type="match status" value="1"/>
</dbReference>
<dbReference type="InterPro" id="IPR022764">
    <property type="entry name" value="Peptidase_S54_rhomboid_dom"/>
</dbReference>
<dbReference type="Proteomes" id="UP000238479">
    <property type="component" value="Chromosome 2"/>
</dbReference>
<dbReference type="OrthoDB" id="418595at2759"/>
<dbReference type="Pfam" id="PF01694">
    <property type="entry name" value="Rhomboid"/>
    <property type="match status" value="1"/>
</dbReference>
<dbReference type="AlphaFoldDB" id="A0A2P6S361"/>
<dbReference type="EC" id="3.4.21.105" evidence="9"/>
<dbReference type="GO" id="GO:0004252">
    <property type="term" value="F:serine-type endopeptidase activity"/>
    <property type="evidence" value="ECO:0007669"/>
    <property type="project" value="InterPro"/>
</dbReference>
<evidence type="ECO:0000313" key="9">
    <source>
        <dbReference type="EMBL" id="PRQ53130.1"/>
    </source>
</evidence>
<keyword evidence="5 7" id="KW-0472">Membrane</keyword>
<evidence type="ECO:0000256" key="7">
    <source>
        <dbReference type="SAM" id="Phobius"/>
    </source>
</evidence>
<dbReference type="InterPro" id="IPR035952">
    <property type="entry name" value="Rhomboid-like_sf"/>
</dbReference>
<evidence type="ECO:0000256" key="4">
    <source>
        <dbReference type="ARBA" id="ARBA00022989"/>
    </source>
</evidence>
<dbReference type="GO" id="GO:0006508">
    <property type="term" value="P:proteolysis"/>
    <property type="evidence" value="ECO:0007669"/>
    <property type="project" value="UniProtKB-KW"/>
</dbReference>
<keyword evidence="3 7" id="KW-0812">Transmembrane</keyword>
<comment type="caution">
    <text evidence="9">The sequence shown here is derived from an EMBL/GenBank/DDBJ whole genome shotgun (WGS) entry which is preliminary data.</text>
</comment>
<feature type="transmembrane region" description="Helical" evidence="7">
    <location>
        <begin position="174"/>
        <end position="192"/>
    </location>
</feature>
<keyword evidence="9" id="KW-0378">Hydrolase</keyword>
<evidence type="ECO:0000259" key="8">
    <source>
        <dbReference type="Pfam" id="PF01694"/>
    </source>
</evidence>
<evidence type="ECO:0000256" key="6">
    <source>
        <dbReference type="SAM" id="MobiDB-lite"/>
    </source>
</evidence>
<feature type="transmembrane region" description="Helical" evidence="7">
    <location>
        <begin position="230"/>
        <end position="250"/>
    </location>
</feature>
<dbReference type="PANTHER" id="PTHR43731">
    <property type="entry name" value="RHOMBOID PROTEASE"/>
    <property type="match status" value="1"/>
</dbReference>
<dbReference type="FunFam" id="1.20.1540.10:FF:000017">
    <property type="entry name" value="RHOMBOID-like protein 9, chloroplastic"/>
    <property type="match status" value="1"/>
</dbReference>
<dbReference type="PANTHER" id="PTHR43731:SF30">
    <property type="entry name" value="RHOMBOID-LIKE PROTEIN 9, CHLOROPLASTIC"/>
    <property type="match status" value="1"/>
</dbReference>
<proteinExistence type="inferred from homology"/>
<dbReference type="OMA" id="HIAIGSW"/>
<accession>A0A2P6S361</accession>
<evidence type="ECO:0000256" key="1">
    <source>
        <dbReference type="ARBA" id="ARBA00004141"/>
    </source>
</evidence>
<sequence>MALVPICYRIPYKGHIQPIRNVISGPSSSKGLESRLRCSLAHNSPEHNRGIVRYASDARMNEKQLSSLDSYFEKLQNSTTLPPENSSKTTESLGRKNGHLGLEEELEYLDAYLEKLDKDANQIEKPVDLATGDNIVPKSSSIIQQSKKGAERKLVKSYTNTTDDNGQDSEISDLYLVSILGSINIAVFLFEIASPVRNSDLELFSLPLLYGAKINDLILVGEWWRLVTPMFLHAGLIHIAIGSWGLVTFGPKVCRGYGSFTFFLIYILGGISGNLISFLHTPEPTVGGTGPIFAMIGAWLIYETENKDIIAKEVSETMFQKAIITTALTFTLSSFGPIDDWTHFGAALTGIAYGFLTCPSLQLDEASSSSTSGQEEGITLVRRYADPCKSVFLFIVFVLVLSSLLLFVEPPLNALASDSSV</sequence>
<evidence type="ECO:0000256" key="3">
    <source>
        <dbReference type="ARBA" id="ARBA00022692"/>
    </source>
</evidence>
<reference evidence="9 10" key="1">
    <citation type="journal article" date="2018" name="Nat. Genet.">
        <title>The Rosa genome provides new insights in the design of modern roses.</title>
        <authorList>
            <person name="Bendahmane M."/>
        </authorList>
    </citation>
    <scope>NUCLEOTIDE SEQUENCE [LARGE SCALE GENOMIC DNA]</scope>
    <source>
        <strain evidence="10">cv. Old Blush</strain>
    </source>
</reference>
<comment type="similarity">
    <text evidence="2">Belongs to the peptidase S54 family.</text>
</comment>
<gene>
    <name evidence="9" type="ORF">RchiOBHm_Chr2g0163101</name>
</gene>
<feature type="region of interest" description="Disordered" evidence="6">
    <location>
        <begin position="76"/>
        <end position="97"/>
    </location>
</feature>
<evidence type="ECO:0000256" key="2">
    <source>
        <dbReference type="ARBA" id="ARBA00009045"/>
    </source>
</evidence>
<dbReference type="InterPro" id="IPR050925">
    <property type="entry name" value="Rhomboid_protease_S54"/>
</dbReference>
<feature type="transmembrane region" description="Helical" evidence="7">
    <location>
        <begin position="285"/>
        <end position="302"/>
    </location>
</feature>
<dbReference type="Gramene" id="PRQ53130">
    <property type="protein sequence ID" value="PRQ53130"/>
    <property type="gene ID" value="RchiOBHm_Chr2g0163101"/>
</dbReference>
<evidence type="ECO:0000256" key="5">
    <source>
        <dbReference type="ARBA" id="ARBA00023136"/>
    </source>
</evidence>
<feature type="domain" description="Peptidase S54 rhomboid" evidence="8">
    <location>
        <begin position="221"/>
        <end position="359"/>
    </location>
</feature>